<keyword evidence="1" id="KW-0812">Transmembrane</keyword>
<reference evidence="3" key="1">
    <citation type="submission" date="2016-10" db="EMBL/GenBank/DDBJ databases">
        <authorList>
            <person name="Varghese N."/>
            <person name="Submissions S."/>
        </authorList>
    </citation>
    <scope>NUCLEOTIDE SEQUENCE [LARGE SCALE GENOMIC DNA]</scope>
    <source>
        <strain evidence="3">CGMCC 1.6489</strain>
    </source>
</reference>
<protein>
    <recommendedName>
        <fullName evidence="4">DUF2784 domain-containing protein</fullName>
    </recommendedName>
</protein>
<sequence>MIWQWLADAVLTVHVGIVLFVVLGLVLVLVGNRLGWPWVNVLWFRVAHLAAIAVVVAQAWLGVICPLTTLEAWLRRQAGQSGYEGSFIEYWLQQVLYYDAPAWVFIALYTGFGLLVVVSWWCFPPRRRPR</sequence>
<evidence type="ECO:0008006" key="4">
    <source>
        <dbReference type="Google" id="ProtNLM"/>
    </source>
</evidence>
<dbReference type="AlphaFoldDB" id="A0A1I0APN0"/>
<evidence type="ECO:0000313" key="2">
    <source>
        <dbReference type="EMBL" id="SES96258.1"/>
    </source>
</evidence>
<evidence type="ECO:0000313" key="3">
    <source>
        <dbReference type="Proteomes" id="UP000198762"/>
    </source>
</evidence>
<dbReference type="Pfam" id="PF10861">
    <property type="entry name" value="DUF2784"/>
    <property type="match status" value="1"/>
</dbReference>
<keyword evidence="3" id="KW-1185">Reference proteome</keyword>
<evidence type="ECO:0000256" key="1">
    <source>
        <dbReference type="SAM" id="Phobius"/>
    </source>
</evidence>
<feature type="transmembrane region" description="Helical" evidence="1">
    <location>
        <begin position="6"/>
        <end position="30"/>
    </location>
</feature>
<dbReference type="STRING" id="430453.SAMN04487962_10356"/>
<dbReference type="OrthoDB" id="370375at2"/>
<organism evidence="2 3">
    <name type="scientific">Marinobacter segnicrescens</name>
    <dbReference type="NCBI Taxonomy" id="430453"/>
    <lineage>
        <taxon>Bacteria</taxon>
        <taxon>Pseudomonadati</taxon>
        <taxon>Pseudomonadota</taxon>
        <taxon>Gammaproteobacteria</taxon>
        <taxon>Pseudomonadales</taxon>
        <taxon>Marinobacteraceae</taxon>
        <taxon>Marinobacter</taxon>
    </lineage>
</organism>
<gene>
    <name evidence="2" type="ORF">SAMN04487962_10356</name>
</gene>
<name>A0A1I0APN0_9GAMM</name>
<feature type="transmembrane region" description="Helical" evidence="1">
    <location>
        <begin position="42"/>
        <end position="61"/>
    </location>
</feature>
<dbReference type="InterPro" id="IPR021218">
    <property type="entry name" value="DUF2784"/>
</dbReference>
<keyword evidence="1" id="KW-0472">Membrane</keyword>
<dbReference type="EMBL" id="FOHZ01000003">
    <property type="protein sequence ID" value="SES96258.1"/>
    <property type="molecule type" value="Genomic_DNA"/>
</dbReference>
<dbReference type="RefSeq" id="WP_091849040.1">
    <property type="nucleotide sequence ID" value="NZ_FOHZ01000003.1"/>
</dbReference>
<feature type="transmembrane region" description="Helical" evidence="1">
    <location>
        <begin position="102"/>
        <end position="123"/>
    </location>
</feature>
<keyword evidence="1" id="KW-1133">Transmembrane helix</keyword>
<accession>A0A1I0APN0</accession>
<proteinExistence type="predicted"/>
<dbReference type="Proteomes" id="UP000198762">
    <property type="component" value="Unassembled WGS sequence"/>
</dbReference>